<accession>A0ABN0R382</accession>
<organism evidence="1 2">
    <name type="scientific">Mycobacterium ulcerans str. Harvey</name>
    <dbReference type="NCBI Taxonomy" id="1299332"/>
    <lineage>
        <taxon>Bacteria</taxon>
        <taxon>Bacillati</taxon>
        <taxon>Actinomycetota</taxon>
        <taxon>Actinomycetes</taxon>
        <taxon>Mycobacteriales</taxon>
        <taxon>Mycobacteriaceae</taxon>
        <taxon>Mycobacterium</taxon>
        <taxon>Mycobacterium ulcerans group</taxon>
    </lineage>
</organism>
<sequence>CGWTAVEVHMAGPWVGIAAPGENIVSVSNADGGVWPTACPTSASN</sequence>
<feature type="non-terminal residue" evidence="1">
    <location>
        <position position="1"/>
    </location>
</feature>
<proteinExistence type="predicted"/>
<name>A0ABN0R382_MYCUL</name>
<evidence type="ECO:0000313" key="1">
    <source>
        <dbReference type="EMBL" id="EUA91488.1"/>
    </source>
</evidence>
<dbReference type="EMBL" id="JAOL01000088">
    <property type="protein sequence ID" value="EUA91488.1"/>
    <property type="molecule type" value="Genomic_DNA"/>
</dbReference>
<evidence type="ECO:0000313" key="2">
    <source>
        <dbReference type="Proteomes" id="UP000020681"/>
    </source>
</evidence>
<reference evidence="1 2" key="1">
    <citation type="submission" date="2014-01" db="EMBL/GenBank/DDBJ databases">
        <authorList>
            <person name="Dobos K."/>
            <person name="Lenaerts A."/>
            <person name="Ordway D."/>
            <person name="DeGroote M.A."/>
            <person name="Parker T."/>
            <person name="Sizemore C."/>
            <person name="Tallon L.J."/>
            <person name="Sadzewicz L.K."/>
            <person name="Sengamalay N."/>
            <person name="Fraser C.M."/>
            <person name="Hine E."/>
            <person name="Shefchek K.A."/>
            <person name="Das S.P."/>
            <person name="Tettelin H."/>
        </authorList>
    </citation>
    <scope>NUCLEOTIDE SEQUENCE [LARGE SCALE GENOMIC DNA]</scope>
    <source>
        <strain evidence="1 2">Harvey</strain>
    </source>
</reference>
<comment type="caution">
    <text evidence="1">The sequence shown here is derived from an EMBL/GenBank/DDBJ whole genome shotgun (WGS) entry which is preliminary data.</text>
</comment>
<protein>
    <submittedName>
        <fullName evidence="1">Membrane-anchored mycosin MycP3 domain protein</fullName>
    </submittedName>
</protein>
<keyword evidence="2" id="KW-1185">Reference proteome</keyword>
<gene>
    <name evidence="1" type="primary">mycP3</name>
    <name evidence="1" type="ORF">I551_1980</name>
</gene>
<dbReference type="Proteomes" id="UP000020681">
    <property type="component" value="Unassembled WGS sequence"/>
</dbReference>